<name>A0ACD0WE02_CLALS</name>
<protein>
    <submittedName>
        <fullName evidence="1">Multidrug resistance regulator</fullName>
    </submittedName>
</protein>
<dbReference type="EMBL" id="CP038484">
    <property type="protein sequence ID" value="QFZ25456.1"/>
    <property type="molecule type" value="Genomic_DNA"/>
</dbReference>
<accession>A0ACD0WE02</accession>
<gene>
    <name evidence="1" type="ORF">EJF14_10551</name>
</gene>
<sequence length="1329" mass="148130">MARGCICRVPQLSMTHVWHGDVAKGICPNAVYLRIATRNAEHITLSFFLRASTPQHSETSLLKMMEVQTQNDKPRVSAAAQESAGQKRKRSRAVIVCTYCRRRKVKCDKQSPCSNCVKVGIADTCTYDSHTDKKGKDKYEMELALPLGQQPMDSVAKEANIGVSGQFAVAPGAGTGKAAQNGPKRIRSEKGLTASAPSSAYSAASSHEQSAGNLAYGTTNRAPSGPIMGPSNGAPHVSGVSPAGSVPNYGEPNASSTASMSSASGATTNFTSPSTYSGGGQTPGYAGFERPANSTIKNMPRSRVDPKQADTQTIETQKSEIEVLKQRLQQIEKTLMGSPKSLPALSAQPNAFPPMPMQPSAPPSSQLQYQGPPQPSSMQPLGVQPAPFQLGQRPSYYPGMTPGTIPMPSSSAFTPLSQRNSFSEDPMLAMLPPLNSNLKRSGGSQSPLQANSVGPFPQSVKPAASESSSATGCESACNATSTACNTSPATTETPPKLTIENPKAEDFLIGVNIYSNASDTINFYENYSSLHFKDNLRRSNFGPFAWTSLMKRDYGLRLIWDHIIAQKQSTKDDSSALAFPQQTNEITAENTNTILHADKSEHSEKQFRKRALQADGYEDIVPYNTILEAKKERDIQKQTLNQSTLPLGLTFYDGQIDRELQLIEKVRVVLPKKRVIWKLIARFFKCVYSYFPFLDEEYFRRDVSRIIGPESYEDESVPDIKIERKLDLATVGILLIVLRLAYLSVFSNNTELNEQILRSEAPTLEVQSIKCLMLNPININIIDVAELCFEQFKLLRRSNFTVLQLALYIRLYHTYAPEDGDGADGGDSQVLNAVLIQMAYSLGLNREPDEQCTDLKINNLSRKIWSYLTLADLHLAYAFGNPMSIDTMYADVKPPLYIPGGENLLDKEADRLIVDRFNTCTFWYPDIRRILKLTLNVNGRVPLPELCSLLSNAELDWFQKCGTLSEALKCGGLGVKSTVERNYTVKIYLALRVSFLAIFFHIFLHYERKNDHVSFFYLKKCLLITTADIMPHYETLLCKSEVVSDMIINPTLEMAVHKANIIYLAAIIRVNFAVYHLRQSSEHDQRCKNDKQYLTYFQKLCQLSSCLTRASEYSISAISKISNRYYYAWRITKGQTFMLKTVTSTQFYESNYHAAYSLYSTRFSCQQIDELICICETTLSKFRHTEFRTYGFSREVNDQLVKCQQYSCDPVRNASNSSESTSTSGFSASTDSISTDDPTNRVTNTEVDKLWLQLLSMKHDQLFNEDYREAPEVMVTNGNGTTNKPVSQNHEANAGAATTNDFARFGYDMEMENRYDCFSDLPFDQVFNF</sequence>
<evidence type="ECO:0000313" key="1">
    <source>
        <dbReference type="EMBL" id="QFZ25456.1"/>
    </source>
</evidence>
<organism evidence="1 2">
    <name type="scientific">Clavispora lusitaniae</name>
    <name type="common">Candida lusitaniae</name>
    <dbReference type="NCBI Taxonomy" id="36911"/>
    <lineage>
        <taxon>Eukaryota</taxon>
        <taxon>Fungi</taxon>
        <taxon>Dikarya</taxon>
        <taxon>Ascomycota</taxon>
        <taxon>Saccharomycotina</taxon>
        <taxon>Pichiomycetes</taxon>
        <taxon>Metschnikowiaceae</taxon>
        <taxon>Clavispora</taxon>
    </lineage>
</organism>
<dbReference type="Proteomes" id="UP000326582">
    <property type="component" value="Chromosome 1"/>
</dbReference>
<evidence type="ECO:0000313" key="2">
    <source>
        <dbReference type="Proteomes" id="UP000326582"/>
    </source>
</evidence>
<keyword evidence="2" id="KW-1185">Reference proteome</keyword>
<proteinExistence type="predicted"/>
<reference evidence="2" key="1">
    <citation type="journal article" date="2019" name="MBio">
        <title>Comparative genomics for the elucidation of multidrug resistance (MDR) in Candida lusitaniae.</title>
        <authorList>
            <person name="Kannan A."/>
            <person name="Asner S.A."/>
            <person name="Trachsel E."/>
            <person name="Kelly S."/>
            <person name="Parker J."/>
            <person name="Sanglard D."/>
        </authorList>
    </citation>
    <scope>NUCLEOTIDE SEQUENCE [LARGE SCALE GENOMIC DNA]</scope>
    <source>
        <strain evidence="2">P1</strain>
    </source>
</reference>